<dbReference type="Gene3D" id="1.25.40.10">
    <property type="entry name" value="Tetratricopeptide repeat domain"/>
    <property type="match status" value="2"/>
</dbReference>
<evidence type="ECO:0000313" key="2">
    <source>
        <dbReference type="Proteomes" id="UP001500618"/>
    </source>
</evidence>
<dbReference type="Proteomes" id="UP001500618">
    <property type="component" value="Unassembled WGS sequence"/>
</dbReference>
<organism evidence="1 2">
    <name type="scientific">Fodinicola feengrottensis</name>
    <dbReference type="NCBI Taxonomy" id="435914"/>
    <lineage>
        <taxon>Bacteria</taxon>
        <taxon>Bacillati</taxon>
        <taxon>Actinomycetota</taxon>
        <taxon>Actinomycetes</taxon>
        <taxon>Mycobacteriales</taxon>
        <taxon>Fodinicola</taxon>
    </lineage>
</organism>
<evidence type="ECO:0000313" key="1">
    <source>
        <dbReference type="EMBL" id="GAA1719041.1"/>
    </source>
</evidence>
<accession>A0ABP4VBH8</accession>
<dbReference type="SUPFAM" id="SSF48452">
    <property type="entry name" value="TPR-like"/>
    <property type="match status" value="2"/>
</dbReference>
<sequence>MTNEQQELRDTLVQAERMPYGRARSALVEQTLTRAEALSDPRLIFDVRTELVECFTMGAEQAKAFPVFAACLADYDAGRISFSERDAKTLRWQHQWVVSAMPKFPSISREQMVTALADLEHRFRIAGQSLHAVHNMASWVYRNLGERDAAEEAFERWMTTERDRNSPNPASDASDQASHHLWMGRFEEALEAAAPVMDGRLTAEKHPQETLAAMLPAFLETGRWDGAREAHLRAYRLHRGDLHSGPYIAEHLRFCALTGNETRGLEILQRHQHWYDEPTDPLTELRLATKSVLLLQRLANLGITVHQRSFGSRPSGPVLVEELRDQLEQRARLLAAQFDARSANQYHSEQLETTISAQPYVQKLHLSSVDRFAATKTNQPEFPTAASVEIETAAAQAADLRWDKLRAADHLDAPATLEIALTAVQHWQRTKDRAGRAVAELRLGETYHHQGNWLDAAEALEMARYDFEKVEQLDTPDVRQTYELLAECQAELGEHVDAARTLESMADSMRTEGRPAAVAPWLDKAGRALRKGHEPADAATKFAEAAELYEASGSSVDAIGSLRSQVDALAEANHFLESYEVAVESERRAAALPTGSKRAWLVASTTFDIGYALWQLDLNAESIVIFDQARELYEEGGWPASAGWPARMTAEVYLELGKLGKAKRAAAVALGLLAEGGRGKKDAQVIKTRRLLETIKQAKQDRAAAEDSA</sequence>
<dbReference type="EMBL" id="BAAANY010000043">
    <property type="protein sequence ID" value="GAA1719041.1"/>
    <property type="molecule type" value="Genomic_DNA"/>
</dbReference>
<comment type="caution">
    <text evidence="1">The sequence shown here is derived from an EMBL/GenBank/DDBJ whole genome shotgun (WGS) entry which is preliminary data.</text>
</comment>
<evidence type="ECO:0008006" key="3">
    <source>
        <dbReference type="Google" id="ProtNLM"/>
    </source>
</evidence>
<dbReference type="RefSeq" id="WP_344315148.1">
    <property type="nucleotide sequence ID" value="NZ_BAAANY010000043.1"/>
</dbReference>
<proteinExistence type="predicted"/>
<dbReference type="InterPro" id="IPR011990">
    <property type="entry name" value="TPR-like_helical_dom_sf"/>
</dbReference>
<reference evidence="2" key="1">
    <citation type="journal article" date="2019" name="Int. J. Syst. Evol. Microbiol.">
        <title>The Global Catalogue of Microorganisms (GCM) 10K type strain sequencing project: providing services to taxonomists for standard genome sequencing and annotation.</title>
        <authorList>
            <consortium name="The Broad Institute Genomics Platform"/>
            <consortium name="The Broad Institute Genome Sequencing Center for Infectious Disease"/>
            <person name="Wu L."/>
            <person name="Ma J."/>
        </authorList>
    </citation>
    <scope>NUCLEOTIDE SEQUENCE [LARGE SCALE GENOMIC DNA]</scope>
    <source>
        <strain evidence="2">JCM 14718</strain>
    </source>
</reference>
<name>A0ABP4VBH8_9ACTN</name>
<keyword evidence="2" id="KW-1185">Reference proteome</keyword>
<protein>
    <recommendedName>
        <fullName evidence="3">Tetratricopeptide repeat protein</fullName>
    </recommendedName>
</protein>
<gene>
    <name evidence="1" type="ORF">GCM10009765_79290</name>
</gene>